<keyword evidence="3 5" id="KW-0238">DNA-binding</keyword>
<reference evidence="7" key="1">
    <citation type="submission" date="2020-07" db="EMBL/GenBank/DDBJ databases">
        <title>Multicomponent nature underlies the extraordinary mechanical properties of spider dragline silk.</title>
        <authorList>
            <person name="Kono N."/>
            <person name="Nakamura H."/>
            <person name="Mori M."/>
            <person name="Yoshida Y."/>
            <person name="Ohtoshi R."/>
            <person name="Malay A.D."/>
            <person name="Moran D.A.P."/>
            <person name="Tomita M."/>
            <person name="Numata K."/>
            <person name="Arakawa K."/>
        </authorList>
    </citation>
    <scope>NUCLEOTIDE SEQUENCE</scope>
</reference>
<evidence type="ECO:0000259" key="6">
    <source>
        <dbReference type="PROSITE" id="PS50809"/>
    </source>
</evidence>
<dbReference type="GO" id="GO:0046872">
    <property type="term" value="F:metal ion binding"/>
    <property type="evidence" value="ECO:0007669"/>
    <property type="project" value="UniProtKB-KW"/>
</dbReference>
<dbReference type="InterPro" id="IPR001275">
    <property type="entry name" value="DM_DNA-bd"/>
</dbReference>
<dbReference type="Pfam" id="PF00751">
    <property type="entry name" value="DM"/>
    <property type="match status" value="1"/>
</dbReference>
<dbReference type="SMART" id="SM00301">
    <property type="entry name" value="DM"/>
    <property type="match status" value="1"/>
</dbReference>
<dbReference type="OrthoDB" id="6162476at2759"/>
<protein>
    <submittedName>
        <fullName evidence="7">Doublesex- and mab-3-related transcription factor 2</fullName>
    </submittedName>
</protein>
<dbReference type="PROSITE" id="PS40000">
    <property type="entry name" value="DM_1"/>
    <property type="match status" value="1"/>
</dbReference>
<organism evidence="7 8">
    <name type="scientific">Trichonephila clavata</name>
    <name type="common">Joro spider</name>
    <name type="synonym">Nephila clavata</name>
    <dbReference type="NCBI Taxonomy" id="2740835"/>
    <lineage>
        <taxon>Eukaryota</taxon>
        <taxon>Metazoa</taxon>
        <taxon>Ecdysozoa</taxon>
        <taxon>Arthropoda</taxon>
        <taxon>Chelicerata</taxon>
        <taxon>Arachnida</taxon>
        <taxon>Araneae</taxon>
        <taxon>Araneomorphae</taxon>
        <taxon>Entelegynae</taxon>
        <taxon>Araneoidea</taxon>
        <taxon>Nephilidae</taxon>
        <taxon>Trichonephila</taxon>
    </lineage>
</organism>
<dbReference type="FunFam" id="4.10.1040.10:FF:000001">
    <property type="entry name" value="doublesex- and mab-3-related transcription factor 1"/>
    <property type="match status" value="1"/>
</dbReference>
<comment type="caution">
    <text evidence="7">The sequence shown here is derived from an EMBL/GenBank/DDBJ whole genome shotgun (WGS) entry which is preliminary data.</text>
</comment>
<dbReference type="GO" id="GO:0000981">
    <property type="term" value="F:DNA-binding transcription factor activity, RNA polymerase II-specific"/>
    <property type="evidence" value="ECO:0007669"/>
    <property type="project" value="TreeGrafter"/>
</dbReference>
<evidence type="ECO:0000256" key="5">
    <source>
        <dbReference type="PROSITE-ProRule" id="PRU00070"/>
    </source>
</evidence>
<keyword evidence="1 5" id="KW-0479">Metal-binding</keyword>
<name>A0A8X6FCC4_TRICU</name>
<dbReference type="PANTHER" id="PTHR12322:SF53">
    <property type="entry name" value="DOUBLESEX-MAB RELATED 11E"/>
    <property type="match status" value="1"/>
</dbReference>
<keyword evidence="8" id="KW-1185">Reference proteome</keyword>
<evidence type="ECO:0000256" key="2">
    <source>
        <dbReference type="ARBA" id="ARBA00022833"/>
    </source>
</evidence>
<dbReference type="GO" id="GO:0005634">
    <property type="term" value="C:nucleus"/>
    <property type="evidence" value="ECO:0007669"/>
    <property type="project" value="UniProtKB-SubCell"/>
</dbReference>
<dbReference type="AlphaFoldDB" id="A0A8X6FCC4"/>
<evidence type="ECO:0000313" key="7">
    <source>
        <dbReference type="EMBL" id="GFQ75611.1"/>
    </source>
</evidence>
<keyword evidence="2 5" id="KW-0862">Zinc</keyword>
<feature type="domain" description="DM" evidence="6">
    <location>
        <begin position="22"/>
        <end position="69"/>
    </location>
</feature>
<evidence type="ECO:0000256" key="3">
    <source>
        <dbReference type="ARBA" id="ARBA00023125"/>
    </source>
</evidence>
<dbReference type="EMBL" id="BMAO01031513">
    <property type="protein sequence ID" value="GFQ75611.1"/>
    <property type="molecule type" value="Genomic_DNA"/>
</dbReference>
<dbReference type="Proteomes" id="UP000887116">
    <property type="component" value="Unassembled WGS sequence"/>
</dbReference>
<dbReference type="PROSITE" id="PS50809">
    <property type="entry name" value="DM_2"/>
    <property type="match status" value="1"/>
</dbReference>
<dbReference type="GO" id="GO:0007548">
    <property type="term" value="P:sex differentiation"/>
    <property type="evidence" value="ECO:0007669"/>
    <property type="project" value="TreeGrafter"/>
</dbReference>
<dbReference type="GO" id="GO:0000978">
    <property type="term" value="F:RNA polymerase II cis-regulatory region sequence-specific DNA binding"/>
    <property type="evidence" value="ECO:0007669"/>
    <property type="project" value="TreeGrafter"/>
</dbReference>
<evidence type="ECO:0000313" key="8">
    <source>
        <dbReference type="Proteomes" id="UP000887116"/>
    </source>
</evidence>
<dbReference type="InterPro" id="IPR026607">
    <property type="entry name" value="DMRT"/>
</dbReference>
<gene>
    <name evidence="7" type="primary">Dmrt2</name>
    <name evidence="7" type="ORF">TNCT_434681</name>
</gene>
<sequence length="260" mass="29862">MEAMLAGEEKDKCRRQSRKPKCSKCKNHGVVSCIKGHKRFCRWKECQCHSCLFVVERQKIMASQVALRRHGSSNAKGEPKRDTQYILEQKKKYQRQLRLLNRQVIFKQSLGRHNAQVSNPSQSLALLRACDRLRKRRCLADKELDSLLSPLHSFQKRISSTLETLPLPFTLPVQALSIRTQPFDYCVKKQSIFPGNTPNICGEVPEIISKGNMCLKDFANEFEDVSIPKYFPSINVYKQNNTKNTNKSLSFSVESIIGKK</sequence>
<evidence type="ECO:0000256" key="1">
    <source>
        <dbReference type="ARBA" id="ARBA00022723"/>
    </source>
</evidence>
<evidence type="ECO:0000256" key="4">
    <source>
        <dbReference type="ARBA" id="ARBA00023242"/>
    </source>
</evidence>
<dbReference type="Gene3D" id="4.10.1040.10">
    <property type="entry name" value="DM DNA-binding domain"/>
    <property type="match status" value="1"/>
</dbReference>
<accession>A0A8X6FCC4</accession>
<dbReference type="InterPro" id="IPR036407">
    <property type="entry name" value="DM_DNA-bd_sf"/>
</dbReference>
<dbReference type="SUPFAM" id="SSF82927">
    <property type="entry name" value="Cysteine-rich DNA binding domain, (DM domain)"/>
    <property type="match status" value="1"/>
</dbReference>
<comment type="subcellular location">
    <subcellularLocation>
        <location evidence="5">Nucleus</location>
    </subcellularLocation>
</comment>
<feature type="DNA-binding region" description="DM" evidence="5">
    <location>
        <begin position="22"/>
        <end position="69"/>
    </location>
</feature>
<dbReference type="PANTHER" id="PTHR12322">
    <property type="entry name" value="DOUBLESEX AND MAB-3 RELATED TRANSCRIPTION FACTOR DMRT"/>
    <property type="match status" value="1"/>
</dbReference>
<keyword evidence="4 5" id="KW-0539">Nucleus</keyword>
<proteinExistence type="predicted"/>